<gene>
    <name evidence="1" type="ORF">Tco_0923382</name>
</gene>
<reference evidence="1" key="2">
    <citation type="submission" date="2022-01" db="EMBL/GenBank/DDBJ databases">
        <authorList>
            <person name="Yamashiro T."/>
            <person name="Shiraishi A."/>
            <person name="Satake H."/>
            <person name="Nakayama K."/>
        </authorList>
    </citation>
    <scope>NUCLEOTIDE SEQUENCE</scope>
</reference>
<evidence type="ECO:0000313" key="2">
    <source>
        <dbReference type="Proteomes" id="UP001151760"/>
    </source>
</evidence>
<name>A0ABQ5D1V2_9ASTR</name>
<dbReference type="EMBL" id="BQNB010014836">
    <property type="protein sequence ID" value="GJT32963.1"/>
    <property type="molecule type" value="Genomic_DNA"/>
</dbReference>
<evidence type="ECO:0008006" key="3">
    <source>
        <dbReference type="Google" id="ProtNLM"/>
    </source>
</evidence>
<organism evidence="1 2">
    <name type="scientific">Tanacetum coccineum</name>
    <dbReference type="NCBI Taxonomy" id="301880"/>
    <lineage>
        <taxon>Eukaryota</taxon>
        <taxon>Viridiplantae</taxon>
        <taxon>Streptophyta</taxon>
        <taxon>Embryophyta</taxon>
        <taxon>Tracheophyta</taxon>
        <taxon>Spermatophyta</taxon>
        <taxon>Magnoliopsida</taxon>
        <taxon>eudicotyledons</taxon>
        <taxon>Gunneridae</taxon>
        <taxon>Pentapetalae</taxon>
        <taxon>asterids</taxon>
        <taxon>campanulids</taxon>
        <taxon>Asterales</taxon>
        <taxon>Asteraceae</taxon>
        <taxon>Asteroideae</taxon>
        <taxon>Anthemideae</taxon>
        <taxon>Anthemidinae</taxon>
        <taxon>Tanacetum</taxon>
    </lineage>
</organism>
<sequence>MANPDDEPTWSADCVVTLTPGPIIAIPATANEFAIKGNHLTLVKENQFDGRIKTDPHKHIHEFLDVCDMFKYGATKNEDVRLMMFPLSLVGEAKTCSNSDTDKIMVRMDDMTMKMDAQYKEMKSHTECNHCGGNHSTAYCKDDDTPMSREEEAKFMQTF</sequence>
<protein>
    <recommendedName>
        <fullName evidence="3">Reverse transcriptase domain-containing protein</fullName>
    </recommendedName>
</protein>
<dbReference type="Proteomes" id="UP001151760">
    <property type="component" value="Unassembled WGS sequence"/>
</dbReference>
<accession>A0ABQ5D1V2</accession>
<comment type="caution">
    <text evidence="1">The sequence shown here is derived from an EMBL/GenBank/DDBJ whole genome shotgun (WGS) entry which is preliminary data.</text>
</comment>
<evidence type="ECO:0000313" key="1">
    <source>
        <dbReference type="EMBL" id="GJT32963.1"/>
    </source>
</evidence>
<proteinExistence type="predicted"/>
<keyword evidence="2" id="KW-1185">Reference proteome</keyword>
<reference evidence="1" key="1">
    <citation type="journal article" date="2022" name="Int. J. Mol. Sci.">
        <title>Draft Genome of Tanacetum Coccineum: Genomic Comparison of Closely Related Tanacetum-Family Plants.</title>
        <authorList>
            <person name="Yamashiro T."/>
            <person name="Shiraishi A."/>
            <person name="Nakayama K."/>
            <person name="Satake H."/>
        </authorList>
    </citation>
    <scope>NUCLEOTIDE SEQUENCE</scope>
</reference>